<protein>
    <submittedName>
        <fullName evidence="1">DNA-protecting protein DprA</fullName>
    </submittedName>
</protein>
<sequence length="46" mass="5244">MNHEKNQAAWIALWRVSGVGCVHYKTLLDAFQTPENVFNANAEQLK</sequence>
<gene>
    <name evidence="1" type="ORF">ENJ51_07050</name>
</gene>
<evidence type="ECO:0000313" key="1">
    <source>
        <dbReference type="EMBL" id="HFC92554.1"/>
    </source>
</evidence>
<accession>A0A7V2WV71</accession>
<proteinExistence type="predicted"/>
<dbReference type="SUPFAM" id="SSF47781">
    <property type="entry name" value="RuvA domain 2-like"/>
    <property type="match status" value="1"/>
</dbReference>
<dbReference type="EMBL" id="DRMS01000262">
    <property type="protein sequence ID" value="HFC92554.1"/>
    <property type="molecule type" value="Genomic_DNA"/>
</dbReference>
<reference evidence="1" key="1">
    <citation type="journal article" date="2020" name="mSystems">
        <title>Genome- and Community-Level Interaction Insights into Carbon Utilization and Element Cycling Functions of Hydrothermarchaeota in Hydrothermal Sediment.</title>
        <authorList>
            <person name="Zhou Z."/>
            <person name="Liu Y."/>
            <person name="Xu W."/>
            <person name="Pan J."/>
            <person name="Luo Z.H."/>
            <person name="Li M."/>
        </authorList>
    </citation>
    <scope>NUCLEOTIDE SEQUENCE [LARGE SCALE GENOMIC DNA]</scope>
    <source>
        <strain evidence="1">HyVt-493</strain>
    </source>
</reference>
<comment type="caution">
    <text evidence="1">The sequence shown here is derived from an EMBL/GenBank/DDBJ whole genome shotgun (WGS) entry which is preliminary data.</text>
</comment>
<dbReference type="Gene3D" id="1.10.150.20">
    <property type="entry name" value="5' to 3' exonuclease, C-terminal subdomain"/>
    <property type="match status" value="1"/>
</dbReference>
<dbReference type="InterPro" id="IPR010994">
    <property type="entry name" value="RuvA_2-like"/>
</dbReference>
<dbReference type="AlphaFoldDB" id="A0A7V2WV71"/>
<organism evidence="1">
    <name type="scientific">Leucothrix mucor</name>
    <dbReference type="NCBI Taxonomy" id="45248"/>
    <lineage>
        <taxon>Bacteria</taxon>
        <taxon>Pseudomonadati</taxon>
        <taxon>Pseudomonadota</taxon>
        <taxon>Gammaproteobacteria</taxon>
        <taxon>Thiotrichales</taxon>
        <taxon>Thiotrichaceae</taxon>
        <taxon>Leucothrix</taxon>
    </lineage>
</organism>
<feature type="non-terminal residue" evidence="1">
    <location>
        <position position="46"/>
    </location>
</feature>
<dbReference type="Proteomes" id="UP000885750">
    <property type="component" value="Unassembled WGS sequence"/>
</dbReference>
<name>A0A7V2WV71_LEUMU</name>